<feature type="transmembrane region" description="Helical" evidence="5">
    <location>
        <begin position="296"/>
        <end position="319"/>
    </location>
</feature>
<dbReference type="Pfam" id="PF04932">
    <property type="entry name" value="Wzy_C"/>
    <property type="match status" value="1"/>
</dbReference>
<feature type="transmembrane region" description="Helical" evidence="5">
    <location>
        <begin position="175"/>
        <end position="192"/>
    </location>
</feature>
<comment type="caution">
    <text evidence="7">The sequence shown here is derived from an EMBL/GenBank/DDBJ whole genome shotgun (WGS) entry which is preliminary data.</text>
</comment>
<dbReference type="PANTHER" id="PTHR37422">
    <property type="entry name" value="TEICHURONIC ACID BIOSYNTHESIS PROTEIN TUAE"/>
    <property type="match status" value="1"/>
</dbReference>
<evidence type="ECO:0000313" key="8">
    <source>
        <dbReference type="Proteomes" id="UP000248926"/>
    </source>
</evidence>
<feature type="transmembrane region" description="Helical" evidence="5">
    <location>
        <begin position="154"/>
        <end position="170"/>
    </location>
</feature>
<feature type="transmembrane region" description="Helical" evidence="5">
    <location>
        <begin position="398"/>
        <end position="417"/>
    </location>
</feature>
<dbReference type="AlphaFoldDB" id="A0A328PBF5"/>
<feature type="transmembrane region" description="Helical" evidence="5">
    <location>
        <begin position="362"/>
        <end position="378"/>
    </location>
</feature>
<keyword evidence="2 5" id="KW-0812">Transmembrane</keyword>
<keyword evidence="4 5" id="KW-0472">Membrane</keyword>
<comment type="subcellular location">
    <subcellularLocation>
        <location evidence="1">Membrane</location>
        <topology evidence="1">Multi-pass membrane protein</topology>
    </subcellularLocation>
</comment>
<organism evidence="7 8">
    <name type="scientific">Dyella jiangningensis</name>
    <dbReference type="NCBI Taxonomy" id="1379159"/>
    <lineage>
        <taxon>Bacteria</taxon>
        <taxon>Pseudomonadati</taxon>
        <taxon>Pseudomonadota</taxon>
        <taxon>Gammaproteobacteria</taxon>
        <taxon>Lysobacterales</taxon>
        <taxon>Rhodanobacteraceae</taxon>
        <taxon>Dyella</taxon>
    </lineage>
</organism>
<dbReference type="RefSeq" id="WP_111982359.1">
    <property type="nucleotide sequence ID" value="NZ_NFZS01000001.1"/>
</dbReference>
<feature type="transmembrane region" description="Helical" evidence="5">
    <location>
        <begin position="105"/>
        <end position="123"/>
    </location>
</feature>
<dbReference type="PANTHER" id="PTHR37422:SF13">
    <property type="entry name" value="LIPOPOLYSACCHARIDE BIOSYNTHESIS PROTEIN PA4999-RELATED"/>
    <property type="match status" value="1"/>
</dbReference>
<dbReference type="InterPro" id="IPR007016">
    <property type="entry name" value="O-antigen_ligase-rel_domated"/>
</dbReference>
<keyword evidence="8" id="KW-1185">Reference proteome</keyword>
<evidence type="ECO:0000256" key="5">
    <source>
        <dbReference type="SAM" id="Phobius"/>
    </source>
</evidence>
<feature type="transmembrane region" description="Helical" evidence="5">
    <location>
        <begin position="53"/>
        <end position="73"/>
    </location>
</feature>
<sequence>MFPLIVLYVVLAIVRPQEYFASLAGVPVLPVVLALAFAAWLASGTRVPSAPQFLLLPAFFVVLMVSEVANGWFGGIKDQFGKFGPIVLAFFIIATACNTHRRVRVLMAVMVMCASILALHGVGQARTGMGWSGIPIGEDGRIQYVGIFNDPNDLGMLFVSVFPMACLLLTRARALGKLFWLACIGMLLYGVYLTNSRGAMLGVLLVVGAYVWYRRGLVVAGILGVAGLTVMKMLSSRMQELDAGEESASGRVDAWYEGLHMFTSHPLLGVGPGNFTDYNHLTAHNSFVLVLAETGFIGYLLWLAIIGYSFWMVAAVLRFKVDAVAEPERYARWQDERPLALTLLLSLCGMFMCAFFLSRSYMIVLYFVLAIVTGFYVGARQRVDGLPTLAMSESGGRWIPAAIGSIAGLFVLVAVLLRTSG</sequence>
<evidence type="ECO:0000256" key="2">
    <source>
        <dbReference type="ARBA" id="ARBA00022692"/>
    </source>
</evidence>
<protein>
    <submittedName>
        <fullName evidence="7">O-antigen polymerase</fullName>
    </submittedName>
</protein>
<proteinExistence type="predicted"/>
<accession>A0A328PBF5</accession>
<evidence type="ECO:0000259" key="6">
    <source>
        <dbReference type="Pfam" id="PF04932"/>
    </source>
</evidence>
<name>A0A328PBF5_9GAMM</name>
<feature type="transmembrane region" description="Helical" evidence="5">
    <location>
        <begin position="79"/>
        <end position="98"/>
    </location>
</feature>
<feature type="transmembrane region" description="Helical" evidence="5">
    <location>
        <begin position="212"/>
        <end position="231"/>
    </location>
</feature>
<dbReference type="Proteomes" id="UP000248926">
    <property type="component" value="Unassembled WGS sequence"/>
</dbReference>
<feature type="transmembrane region" description="Helical" evidence="5">
    <location>
        <begin position="20"/>
        <end position="41"/>
    </location>
</feature>
<evidence type="ECO:0000256" key="3">
    <source>
        <dbReference type="ARBA" id="ARBA00022989"/>
    </source>
</evidence>
<feature type="transmembrane region" description="Helical" evidence="5">
    <location>
        <begin position="339"/>
        <end position="357"/>
    </location>
</feature>
<keyword evidence="3 5" id="KW-1133">Transmembrane helix</keyword>
<dbReference type="GO" id="GO:0016020">
    <property type="term" value="C:membrane"/>
    <property type="evidence" value="ECO:0007669"/>
    <property type="project" value="UniProtKB-SubCell"/>
</dbReference>
<gene>
    <name evidence="7" type="ORF">CA260_08875</name>
</gene>
<reference evidence="7 8" key="1">
    <citation type="journal article" date="2018" name="Genet. Mol. Biol.">
        <title>The genome sequence of Dyella jiangningensis FCAV SCS01 from a lignocellulose-decomposing microbial consortium metagenome reveals potential for biotechnological applications.</title>
        <authorList>
            <person name="Desiderato J.G."/>
            <person name="Alvarenga D.O."/>
            <person name="Constancio M.T.L."/>
            <person name="Alves L.M.C."/>
            <person name="Varani A.M."/>
        </authorList>
    </citation>
    <scope>NUCLEOTIDE SEQUENCE [LARGE SCALE GENOMIC DNA]</scope>
    <source>
        <strain evidence="7 8">FCAV SCS01</strain>
    </source>
</reference>
<dbReference type="OrthoDB" id="871774at2"/>
<dbReference type="InterPro" id="IPR051533">
    <property type="entry name" value="WaaL-like"/>
</dbReference>
<dbReference type="EMBL" id="NFZS01000001">
    <property type="protein sequence ID" value="RAO77932.1"/>
    <property type="molecule type" value="Genomic_DNA"/>
</dbReference>
<feature type="domain" description="O-antigen ligase-related" evidence="6">
    <location>
        <begin position="186"/>
        <end position="303"/>
    </location>
</feature>
<evidence type="ECO:0000256" key="1">
    <source>
        <dbReference type="ARBA" id="ARBA00004141"/>
    </source>
</evidence>
<evidence type="ECO:0000313" key="7">
    <source>
        <dbReference type="EMBL" id="RAO77932.1"/>
    </source>
</evidence>
<evidence type="ECO:0000256" key="4">
    <source>
        <dbReference type="ARBA" id="ARBA00023136"/>
    </source>
</evidence>